<dbReference type="Proteomes" id="UP001595377">
    <property type="component" value="Unassembled WGS sequence"/>
</dbReference>
<dbReference type="InterPro" id="IPR009056">
    <property type="entry name" value="Cyt_c-like_dom"/>
</dbReference>
<evidence type="ECO:0000259" key="8">
    <source>
        <dbReference type="PROSITE" id="PS51007"/>
    </source>
</evidence>
<dbReference type="PROSITE" id="PS51007">
    <property type="entry name" value="CYTC"/>
    <property type="match status" value="1"/>
</dbReference>
<dbReference type="InterPro" id="IPR036909">
    <property type="entry name" value="Cyt_c-like_dom_sf"/>
</dbReference>
<keyword evidence="3 6" id="KW-0479">Metal-binding</keyword>
<dbReference type="Gene3D" id="1.10.760.10">
    <property type="entry name" value="Cytochrome c-like domain"/>
    <property type="match status" value="1"/>
</dbReference>
<evidence type="ECO:0000256" key="2">
    <source>
        <dbReference type="ARBA" id="ARBA00022617"/>
    </source>
</evidence>
<evidence type="ECO:0000256" key="6">
    <source>
        <dbReference type="PROSITE-ProRule" id="PRU00433"/>
    </source>
</evidence>
<proteinExistence type="predicted"/>
<keyword evidence="4" id="KW-0249">Electron transport</keyword>
<evidence type="ECO:0000256" key="1">
    <source>
        <dbReference type="ARBA" id="ARBA00022448"/>
    </source>
</evidence>
<dbReference type="Pfam" id="PF00034">
    <property type="entry name" value="Cytochrom_C"/>
    <property type="match status" value="1"/>
</dbReference>
<dbReference type="SUPFAM" id="SSF46626">
    <property type="entry name" value="Cytochrome c"/>
    <property type="match status" value="1"/>
</dbReference>
<keyword evidence="1" id="KW-0813">Transport</keyword>
<evidence type="ECO:0000256" key="7">
    <source>
        <dbReference type="SAM" id="SignalP"/>
    </source>
</evidence>
<keyword evidence="7" id="KW-0732">Signal</keyword>
<sequence length="125" mass="12907">MRRIGTAGLICLGLAVPALAEGDAVAGKAVFRKCAACHTLERVNKVGPTLAGVVGRPVASVGDYGYSAAMTAFADGGKVWNEGLLAEYLMSPKAMVPGTRMTFVGLRRPQDIADLIAYLKNPGGG</sequence>
<evidence type="ECO:0000313" key="9">
    <source>
        <dbReference type="EMBL" id="MFC3075328.1"/>
    </source>
</evidence>
<feature type="domain" description="Cytochrome c" evidence="8">
    <location>
        <begin position="22"/>
        <end position="123"/>
    </location>
</feature>
<dbReference type="EMBL" id="JBHRSP010000034">
    <property type="protein sequence ID" value="MFC3075328.1"/>
    <property type="molecule type" value="Genomic_DNA"/>
</dbReference>
<gene>
    <name evidence="9" type="ORF">ACFOHH_19625</name>
</gene>
<dbReference type="InterPro" id="IPR002327">
    <property type="entry name" value="Cyt_c_1A/1B"/>
</dbReference>
<protein>
    <submittedName>
        <fullName evidence="9">C-type cytochrome</fullName>
    </submittedName>
</protein>
<keyword evidence="2 6" id="KW-0349">Heme</keyword>
<evidence type="ECO:0000256" key="5">
    <source>
        <dbReference type="ARBA" id="ARBA00023004"/>
    </source>
</evidence>
<evidence type="ECO:0000313" key="10">
    <source>
        <dbReference type="Proteomes" id="UP001595377"/>
    </source>
</evidence>
<dbReference type="PRINTS" id="PR00604">
    <property type="entry name" value="CYTCHRMECIAB"/>
</dbReference>
<reference evidence="10" key="1">
    <citation type="journal article" date="2019" name="Int. J. Syst. Evol. Microbiol.">
        <title>The Global Catalogue of Microorganisms (GCM) 10K type strain sequencing project: providing services to taxonomists for standard genome sequencing and annotation.</title>
        <authorList>
            <consortium name="The Broad Institute Genomics Platform"/>
            <consortium name="The Broad Institute Genome Sequencing Center for Infectious Disease"/>
            <person name="Wu L."/>
            <person name="Ma J."/>
        </authorList>
    </citation>
    <scope>NUCLEOTIDE SEQUENCE [LARGE SCALE GENOMIC DNA]</scope>
    <source>
        <strain evidence="10">KCTC 52677</strain>
    </source>
</reference>
<dbReference type="PANTHER" id="PTHR11961">
    <property type="entry name" value="CYTOCHROME C"/>
    <property type="match status" value="1"/>
</dbReference>
<feature type="signal peptide" evidence="7">
    <location>
        <begin position="1"/>
        <end position="20"/>
    </location>
</feature>
<evidence type="ECO:0000256" key="3">
    <source>
        <dbReference type="ARBA" id="ARBA00022723"/>
    </source>
</evidence>
<dbReference type="RefSeq" id="WP_257316754.1">
    <property type="nucleotide sequence ID" value="NZ_JANFDG010000022.1"/>
</dbReference>
<evidence type="ECO:0000256" key="4">
    <source>
        <dbReference type="ARBA" id="ARBA00022982"/>
    </source>
</evidence>
<keyword evidence="10" id="KW-1185">Reference proteome</keyword>
<keyword evidence="5 6" id="KW-0408">Iron</keyword>
<accession>A0ABV7DL20</accession>
<name>A0ABV7DL20_9HYPH</name>
<feature type="chain" id="PRO_5047263430" evidence="7">
    <location>
        <begin position="21"/>
        <end position="125"/>
    </location>
</feature>
<organism evidence="9 10">
    <name type="scientific">Shinella pollutisoli</name>
    <dbReference type="NCBI Taxonomy" id="2250594"/>
    <lineage>
        <taxon>Bacteria</taxon>
        <taxon>Pseudomonadati</taxon>
        <taxon>Pseudomonadota</taxon>
        <taxon>Alphaproteobacteria</taxon>
        <taxon>Hyphomicrobiales</taxon>
        <taxon>Rhizobiaceae</taxon>
        <taxon>Shinella</taxon>
    </lineage>
</organism>
<comment type="caution">
    <text evidence="9">The sequence shown here is derived from an EMBL/GenBank/DDBJ whole genome shotgun (WGS) entry which is preliminary data.</text>
</comment>